<accession>A0ABU1EUH3</accession>
<proteinExistence type="predicted"/>
<gene>
    <name evidence="1" type="ORF">RE431_14275</name>
</gene>
<name>A0ABU1EUH3_9FLAO</name>
<evidence type="ECO:0000313" key="2">
    <source>
        <dbReference type="Proteomes" id="UP001257234"/>
    </source>
</evidence>
<sequence length="231" mass="27326">MIRYLFYLTLASILISCNSYKLPPTKYYIDVDGKEISEKEFDLKWRNFTPKYAGVKYIAKDSGMVFKLSHPTYEKYKIAYKPFHETMEQLKGQKFSDSTIFMLDYTFKDDYCDSAPPNNWNNLRLDHRYQYIKAQRKIVKKEYENLVYAKLFEKGIKLPTFSKKQQEIFFVDRSGFFRKKVFKNPSLCGSFAIIKPNGEMLVRNGEYGISGMAEHLKPENWELFFPDAAKN</sequence>
<evidence type="ECO:0008006" key="3">
    <source>
        <dbReference type="Google" id="ProtNLM"/>
    </source>
</evidence>
<dbReference type="PROSITE" id="PS51257">
    <property type="entry name" value="PROKAR_LIPOPROTEIN"/>
    <property type="match status" value="1"/>
</dbReference>
<organism evidence="1 2">
    <name type="scientific">Christiangramia sediminicola</name>
    <dbReference type="NCBI Taxonomy" id="3073267"/>
    <lineage>
        <taxon>Bacteria</taxon>
        <taxon>Pseudomonadati</taxon>
        <taxon>Bacteroidota</taxon>
        <taxon>Flavobacteriia</taxon>
        <taxon>Flavobacteriales</taxon>
        <taxon>Flavobacteriaceae</taxon>
        <taxon>Christiangramia</taxon>
    </lineage>
</organism>
<reference evidence="2" key="1">
    <citation type="submission" date="2023-07" db="EMBL/GenBank/DDBJ databases">
        <title>Christiangramia sp. SM2212., a novel bacterium of the family Flavobacteriaceae isolated from the sea sediment.</title>
        <authorList>
            <person name="Wang J."/>
            <person name="Zhang X."/>
        </authorList>
    </citation>
    <scope>NUCLEOTIDE SEQUENCE [LARGE SCALE GENOMIC DNA]</scope>
    <source>
        <strain evidence="2">SM2212</strain>
    </source>
</reference>
<dbReference type="RefSeq" id="WP_309562648.1">
    <property type="nucleotide sequence ID" value="NZ_JAVJIU010000005.1"/>
</dbReference>
<comment type="caution">
    <text evidence="1">The sequence shown here is derived from an EMBL/GenBank/DDBJ whole genome shotgun (WGS) entry which is preliminary data.</text>
</comment>
<evidence type="ECO:0000313" key="1">
    <source>
        <dbReference type="EMBL" id="MDR5591808.1"/>
    </source>
</evidence>
<dbReference type="Proteomes" id="UP001257234">
    <property type="component" value="Unassembled WGS sequence"/>
</dbReference>
<protein>
    <recommendedName>
        <fullName evidence="3">DKNYY family protein</fullName>
    </recommendedName>
</protein>
<dbReference type="EMBL" id="JAVJIU010000005">
    <property type="protein sequence ID" value="MDR5591808.1"/>
    <property type="molecule type" value="Genomic_DNA"/>
</dbReference>
<keyword evidence="2" id="KW-1185">Reference proteome</keyword>